<sequence length="245" mass="25837">MVAHLSDCHVDDGPEPLERLRRTLDAVRAVGTAVDLVVLTGDVAQDGRAAQYRTVRQEFDRLHVPVVACPGNHDVREAFAEVVLAEPATGAAPLHRMHRRAGLAVLALDSTVPGADHGTLDPAVVDWAVAELADMDPAAPALVALHHAPLRWHPDQLRSLDAAGTAVLRSLLRAAPAVRAVLGGHFHHAMSGVLDGVPVLVAPSVAPRILPPWEPDGAVVDVEPGFAVHSVAPVGAPTSFFRRVP</sequence>
<dbReference type="AlphaFoldDB" id="A0A0A0BN49"/>
<keyword evidence="2" id="KW-0378">Hydrolase</keyword>
<dbReference type="GO" id="GO:0046872">
    <property type="term" value="F:metal ion binding"/>
    <property type="evidence" value="ECO:0007669"/>
    <property type="project" value="UniProtKB-KW"/>
</dbReference>
<evidence type="ECO:0000256" key="1">
    <source>
        <dbReference type="ARBA" id="ARBA00022723"/>
    </source>
</evidence>
<dbReference type="SUPFAM" id="SSF56300">
    <property type="entry name" value="Metallo-dependent phosphatases"/>
    <property type="match status" value="1"/>
</dbReference>
<proteinExistence type="inferred from homology"/>
<dbReference type="EMBL" id="AXCZ01000197">
    <property type="protein sequence ID" value="KGM09330.1"/>
    <property type="molecule type" value="Genomic_DNA"/>
</dbReference>
<keyword evidence="3" id="KW-0408">Iron</keyword>
<dbReference type="InterPro" id="IPR004843">
    <property type="entry name" value="Calcineurin-like_PHP"/>
</dbReference>
<comment type="caution">
    <text evidence="6">The sequence shown here is derived from an EMBL/GenBank/DDBJ whole genome shotgun (WGS) entry which is preliminary data.</text>
</comment>
<keyword evidence="1" id="KW-0479">Metal-binding</keyword>
<evidence type="ECO:0000256" key="3">
    <source>
        <dbReference type="ARBA" id="ARBA00023004"/>
    </source>
</evidence>
<name>A0A0A0BN49_9CELL</name>
<dbReference type="InterPro" id="IPR050884">
    <property type="entry name" value="CNP_phosphodiesterase-III"/>
</dbReference>
<dbReference type="GO" id="GO:0016787">
    <property type="term" value="F:hydrolase activity"/>
    <property type="evidence" value="ECO:0007669"/>
    <property type="project" value="UniProtKB-KW"/>
</dbReference>
<evidence type="ECO:0000313" key="6">
    <source>
        <dbReference type="EMBL" id="KGM09330.1"/>
    </source>
</evidence>
<accession>A0A0A0BN49</accession>
<organism evidence="6 7">
    <name type="scientific">Cellulomonas bogoriensis 69B4 = DSM 16987</name>
    <dbReference type="NCBI Taxonomy" id="1386082"/>
    <lineage>
        <taxon>Bacteria</taxon>
        <taxon>Bacillati</taxon>
        <taxon>Actinomycetota</taxon>
        <taxon>Actinomycetes</taxon>
        <taxon>Micrococcales</taxon>
        <taxon>Cellulomonadaceae</taxon>
        <taxon>Cellulomonas</taxon>
    </lineage>
</organism>
<protein>
    <submittedName>
        <fullName evidence="6">Metallophosphoesterase</fullName>
    </submittedName>
</protein>
<evidence type="ECO:0000259" key="5">
    <source>
        <dbReference type="Pfam" id="PF00149"/>
    </source>
</evidence>
<gene>
    <name evidence="6" type="ORF">N869_07310</name>
</gene>
<dbReference type="InterPro" id="IPR029052">
    <property type="entry name" value="Metallo-depent_PP-like"/>
</dbReference>
<dbReference type="Pfam" id="PF00149">
    <property type="entry name" value="Metallophos"/>
    <property type="match status" value="1"/>
</dbReference>
<reference evidence="6 7" key="1">
    <citation type="submission" date="2013-08" db="EMBL/GenBank/DDBJ databases">
        <title>Genome sequencing of Cellulomonas bogoriensis 69B4.</title>
        <authorList>
            <person name="Chen F."/>
            <person name="Li Y."/>
            <person name="Wang G."/>
        </authorList>
    </citation>
    <scope>NUCLEOTIDE SEQUENCE [LARGE SCALE GENOMIC DNA]</scope>
    <source>
        <strain evidence="6 7">69B4</strain>
    </source>
</reference>
<dbReference type="PANTHER" id="PTHR42988">
    <property type="entry name" value="PHOSPHOHYDROLASE"/>
    <property type="match status" value="1"/>
</dbReference>
<keyword evidence="7" id="KW-1185">Reference proteome</keyword>
<dbReference type="Gene3D" id="3.60.21.10">
    <property type="match status" value="1"/>
</dbReference>
<comment type="similarity">
    <text evidence="4">Belongs to the cyclic nucleotide phosphodiesterase class-III family.</text>
</comment>
<feature type="domain" description="Calcineurin-like phosphoesterase" evidence="5">
    <location>
        <begin position="2"/>
        <end position="188"/>
    </location>
</feature>
<dbReference type="PANTHER" id="PTHR42988:SF2">
    <property type="entry name" value="CYCLIC NUCLEOTIDE PHOSPHODIESTERASE CBUA0032-RELATED"/>
    <property type="match status" value="1"/>
</dbReference>
<evidence type="ECO:0000256" key="4">
    <source>
        <dbReference type="ARBA" id="ARBA00025742"/>
    </source>
</evidence>
<evidence type="ECO:0000313" key="7">
    <source>
        <dbReference type="Proteomes" id="UP000054314"/>
    </source>
</evidence>
<evidence type="ECO:0000256" key="2">
    <source>
        <dbReference type="ARBA" id="ARBA00022801"/>
    </source>
</evidence>
<dbReference type="Proteomes" id="UP000054314">
    <property type="component" value="Unassembled WGS sequence"/>
</dbReference>